<dbReference type="Proteomes" id="UP000676194">
    <property type="component" value="Chromosome"/>
</dbReference>
<dbReference type="PROSITE" id="PS01031">
    <property type="entry name" value="SHSP"/>
    <property type="match status" value="1"/>
</dbReference>
<keyword evidence="6" id="KW-1185">Reference proteome</keyword>
<dbReference type="Gene3D" id="2.60.40.790">
    <property type="match status" value="1"/>
</dbReference>
<dbReference type="EMBL" id="CP074694">
    <property type="protein sequence ID" value="QVL31584.1"/>
    <property type="molecule type" value="Genomic_DNA"/>
</dbReference>
<feature type="domain" description="SHSP" evidence="3">
    <location>
        <begin position="34"/>
        <end position="138"/>
    </location>
</feature>
<name>A0A8E6B5C2_9BACT</name>
<dbReference type="InterPro" id="IPR008978">
    <property type="entry name" value="HSP20-like_chaperone"/>
</dbReference>
<dbReference type="AlphaFoldDB" id="A0A8E6B5C2"/>
<organism evidence="5 6">
    <name type="scientific">Telmatocola sphagniphila</name>
    <dbReference type="NCBI Taxonomy" id="1123043"/>
    <lineage>
        <taxon>Bacteria</taxon>
        <taxon>Pseudomonadati</taxon>
        <taxon>Planctomycetota</taxon>
        <taxon>Planctomycetia</taxon>
        <taxon>Gemmatales</taxon>
        <taxon>Gemmataceae</taxon>
    </lineage>
</organism>
<dbReference type="RefSeq" id="WP_213495620.1">
    <property type="nucleotide sequence ID" value="NZ_CP074694.1"/>
</dbReference>
<accession>A0A8E6B5C2</accession>
<dbReference type="Pfam" id="PF00011">
    <property type="entry name" value="HSP20"/>
    <property type="match status" value="1"/>
</dbReference>
<sequence length="138" mass="16069">MRNGLPVVRRSVREFPVNNWFDGFFNNLPSFVDQESVAKNQGVYIQEQENDVLVYIDAPGFEGKDFDIQFGENNLKVEAEHKPEEELKLPFGHRKMKRVIEFSLDIDHNKLDATYRSGVLCIKLAKAEKAQWRKVEVK</sequence>
<dbReference type="InterPro" id="IPR007052">
    <property type="entry name" value="CS_dom"/>
</dbReference>
<gene>
    <name evidence="5" type="ORF">KIH39_22495</name>
</gene>
<reference evidence="5" key="1">
    <citation type="submission" date="2021-05" db="EMBL/GenBank/DDBJ databases">
        <title>Complete genome sequence of the cellulolytic planctomycete Telmatocola sphagniphila SP2T and characterization of the first cellulase from planctomycetes.</title>
        <authorList>
            <person name="Rakitin A.L."/>
            <person name="Beletsky A.V."/>
            <person name="Naumoff D.G."/>
            <person name="Kulichevskaya I.S."/>
            <person name="Mardanov A.V."/>
            <person name="Ravin N.V."/>
            <person name="Dedysh S.N."/>
        </authorList>
    </citation>
    <scope>NUCLEOTIDE SEQUENCE</scope>
    <source>
        <strain evidence="5">SP2T</strain>
    </source>
</reference>
<dbReference type="InterPro" id="IPR002068">
    <property type="entry name" value="A-crystallin/Hsp20_dom"/>
</dbReference>
<protein>
    <submittedName>
        <fullName evidence="5">Hsp20/alpha crystallin family protein</fullName>
    </submittedName>
</protein>
<evidence type="ECO:0000313" key="5">
    <source>
        <dbReference type="EMBL" id="QVL31584.1"/>
    </source>
</evidence>
<evidence type="ECO:0000256" key="1">
    <source>
        <dbReference type="PROSITE-ProRule" id="PRU00285"/>
    </source>
</evidence>
<dbReference type="CDD" id="cd06464">
    <property type="entry name" value="ACD_sHsps-like"/>
    <property type="match status" value="1"/>
</dbReference>
<evidence type="ECO:0000259" key="3">
    <source>
        <dbReference type="PROSITE" id="PS01031"/>
    </source>
</evidence>
<comment type="similarity">
    <text evidence="1 2">Belongs to the small heat shock protein (HSP20) family.</text>
</comment>
<evidence type="ECO:0000313" key="6">
    <source>
        <dbReference type="Proteomes" id="UP000676194"/>
    </source>
</evidence>
<dbReference type="SUPFAM" id="SSF49764">
    <property type="entry name" value="HSP20-like chaperones"/>
    <property type="match status" value="1"/>
</dbReference>
<dbReference type="KEGG" id="tsph:KIH39_22495"/>
<feature type="domain" description="CS" evidence="4">
    <location>
        <begin position="32"/>
        <end position="136"/>
    </location>
</feature>
<proteinExistence type="inferred from homology"/>
<dbReference type="PROSITE" id="PS51203">
    <property type="entry name" value="CS"/>
    <property type="match status" value="1"/>
</dbReference>
<evidence type="ECO:0000259" key="4">
    <source>
        <dbReference type="PROSITE" id="PS51203"/>
    </source>
</evidence>
<evidence type="ECO:0000256" key="2">
    <source>
        <dbReference type="RuleBase" id="RU003616"/>
    </source>
</evidence>